<keyword evidence="4 7" id="KW-1133">Transmembrane helix</keyword>
<proteinExistence type="inferred from homology"/>
<evidence type="ECO:0000256" key="7">
    <source>
        <dbReference type="SAM" id="Phobius"/>
    </source>
</evidence>
<sequence length="239" mass="24184">MASSTEQGPSLTARLIAEAFGTFLLVFGVIGTALFASSNTGYLGIALAVGLTLVAGIYMVGRISGGHFNPAVSVGVAMAGRMSWKDVLPYVVAQVVGGAIASTILFAIAAGGKEGYLAELQAGGFASNGFGEHSPGGFGLVSVIIAEVVLTAIFVWVILGVTESSAHAALAPLAIALTLTLIHLISIPISNTSVNPARSIATAIYGGPDALIQLWVFLVAPVAGALLAGATYKVLFARR</sequence>
<evidence type="ECO:0000256" key="1">
    <source>
        <dbReference type="ARBA" id="ARBA00004141"/>
    </source>
</evidence>
<feature type="transmembrane region" description="Helical" evidence="7">
    <location>
        <begin position="42"/>
        <end position="60"/>
    </location>
</feature>
<feature type="transmembrane region" description="Helical" evidence="7">
    <location>
        <begin position="210"/>
        <end position="235"/>
    </location>
</feature>
<dbReference type="EMBL" id="BAABAE010000002">
    <property type="protein sequence ID" value="GAA3735755.1"/>
    <property type="molecule type" value="Genomic_DNA"/>
</dbReference>
<comment type="caution">
    <text evidence="8">The sequence shown here is derived from an EMBL/GenBank/DDBJ whole genome shotgun (WGS) entry which is preliminary data.</text>
</comment>
<evidence type="ECO:0000256" key="4">
    <source>
        <dbReference type="ARBA" id="ARBA00022989"/>
    </source>
</evidence>
<dbReference type="InterPro" id="IPR034294">
    <property type="entry name" value="Aquaporin_transptr"/>
</dbReference>
<feature type="transmembrane region" description="Helical" evidence="7">
    <location>
        <begin position="87"/>
        <end position="110"/>
    </location>
</feature>
<dbReference type="SUPFAM" id="SSF81338">
    <property type="entry name" value="Aquaporin-like"/>
    <property type="match status" value="1"/>
</dbReference>
<evidence type="ECO:0000313" key="8">
    <source>
        <dbReference type="EMBL" id="GAA3735755.1"/>
    </source>
</evidence>
<organism evidence="8 9">
    <name type="scientific">Leifsonella bigeumensis</name>
    <dbReference type="NCBI Taxonomy" id="433643"/>
    <lineage>
        <taxon>Bacteria</taxon>
        <taxon>Bacillati</taxon>
        <taxon>Actinomycetota</taxon>
        <taxon>Actinomycetes</taxon>
        <taxon>Micrococcales</taxon>
        <taxon>Microbacteriaceae</taxon>
        <taxon>Leifsonella</taxon>
    </lineage>
</organism>
<gene>
    <name evidence="8" type="primary">aqpZ</name>
    <name evidence="8" type="ORF">GCM10022239_09720</name>
</gene>
<evidence type="ECO:0000256" key="5">
    <source>
        <dbReference type="ARBA" id="ARBA00023136"/>
    </source>
</evidence>
<dbReference type="InterPro" id="IPR022357">
    <property type="entry name" value="MIP_CS"/>
</dbReference>
<dbReference type="RefSeq" id="WP_344754279.1">
    <property type="nucleotide sequence ID" value="NZ_BAABAE010000002.1"/>
</dbReference>
<comment type="subcellular location">
    <subcellularLocation>
        <location evidence="1">Membrane</location>
        <topology evidence="1">Multi-pass membrane protein</topology>
    </subcellularLocation>
</comment>
<keyword evidence="2 6" id="KW-0813">Transport</keyword>
<evidence type="ECO:0000256" key="2">
    <source>
        <dbReference type="ARBA" id="ARBA00022448"/>
    </source>
</evidence>
<name>A0ABP7FCN8_9MICO</name>
<feature type="transmembrane region" description="Helical" evidence="7">
    <location>
        <begin position="168"/>
        <end position="190"/>
    </location>
</feature>
<keyword evidence="9" id="KW-1185">Reference proteome</keyword>
<feature type="transmembrane region" description="Helical" evidence="7">
    <location>
        <begin position="12"/>
        <end position="36"/>
    </location>
</feature>
<keyword evidence="3 6" id="KW-0812">Transmembrane</keyword>
<feature type="transmembrane region" description="Helical" evidence="7">
    <location>
        <begin position="138"/>
        <end position="161"/>
    </location>
</feature>
<keyword evidence="5 7" id="KW-0472">Membrane</keyword>
<protein>
    <submittedName>
        <fullName evidence="8">Aquaporin Z</fullName>
    </submittedName>
</protein>
<dbReference type="Gene3D" id="1.20.1080.10">
    <property type="entry name" value="Glycerol uptake facilitator protein"/>
    <property type="match status" value="1"/>
</dbReference>
<dbReference type="PANTHER" id="PTHR45724">
    <property type="entry name" value="AQUAPORIN NIP2-1"/>
    <property type="match status" value="1"/>
</dbReference>
<dbReference type="Pfam" id="PF00230">
    <property type="entry name" value="MIP"/>
    <property type="match status" value="1"/>
</dbReference>
<dbReference type="NCBIfam" id="NF003838">
    <property type="entry name" value="PRK05420.1"/>
    <property type="match status" value="1"/>
</dbReference>
<comment type="similarity">
    <text evidence="6">Belongs to the MIP/aquaporin (TC 1.A.8) family.</text>
</comment>
<evidence type="ECO:0000256" key="3">
    <source>
        <dbReference type="ARBA" id="ARBA00022692"/>
    </source>
</evidence>
<dbReference type="PRINTS" id="PR00783">
    <property type="entry name" value="MINTRINSICP"/>
</dbReference>
<evidence type="ECO:0000313" key="9">
    <source>
        <dbReference type="Proteomes" id="UP001501004"/>
    </source>
</evidence>
<evidence type="ECO:0000256" key="6">
    <source>
        <dbReference type="RuleBase" id="RU000477"/>
    </source>
</evidence>
<dbReference type="InterPro" id="IPR000425">
    <property type="entry name" value="MIP"/>
</dbReference>
<reference evidence="9" key="1">
    <citation type="journal article" date="2019" name="Int. J. Syst. Evol. Microbiol.">
        <title>The Global Catalogue of Microorganisms (GCM) 10K type strain sequencing project: providing services to taxonomists for standard genome sequencing and annotation.</title>
        <authorList>
            <consortium name="The Broad Institute Genomics Platform"/>
            <consortium name="The Broad Institute Genome Sequencing Center for Infectious Disease"/>
            <person name="Wu L."/>
            <person name="Ma J."/>
        </authorList>
    </citation>
    <scope>NUCLEOTIDE SEQUENCE [LARGE SCALE GENOMIC DNA]</scope>
    <source>
        <strain evidence="9">JCM 16949</strain>
    </source>
</reference>
<dbReference type="Proteomes" id="UP001501004">
    <property type="component" value="Unassembled WGS sequence"/>
</dbReference>
<dbReference type="PANTHER" id="PTHR45724:SF13">
    <property type="entry name" value="AQUAPORIN NIP1-1-RELATED"/>
    <property type="match status" value="1"/>
</dbReference>
<dbReference type="PROSITE" id="PS00221">
    <property type="entry name" value="MIP"/>
    <property type="match status" value="1"/>
</dbReference>
<accession>A0ABP7FCN8</accession>
<dbReference type="InterPro" id="IPR023271">
    <property type="entry name" value="Aquaporin-like"/>
</dbReference>